<accession>A0A8T4J697</accession>
<proteinExistence type="predicted"/>
<dbReference type="Proteomes" id="UP000675554">
    <property type="component" value="Unassembled WGS sequence"/>
</dbReference>
<organism evidence="2 3">
    <name type="scientific">Streptomyces daliensis</name>
    <dbReference type="NCBI Taxonomy" id="299421"/>
    <lineage>
        <taxon>Bacteria</taxon>
        <taxon>Bacillati</taxon>
        <taxon>Actinomycetota</taxon>
        <taxon>Actinomycetes</taxon>
        <taxon>Kitasatosporales</taxon>
        <taxon>Streptomycetaceae</taxon>
        <taxon>Streptomyces</taxon>
    </lineage>
</organism>
<evidence type="ECO:0000313" key="3">
    <source>
        <dbReference type="Proteomes" id="UP000675554"/>
    </source>
</evidence>
<protein>
    <recommendedName>
        <fullName evidence="1">Protein kinase G tetratricopeptide repeat containing domain-containing protein</fullName>
    </recommendedName>
</protein>
<evidence type="ECO:0000259" key="1">
    <source>
        <dbReference type="Pfam" id="PF16918"/>
    </source>
</evidence>
<dbReference type="Gene3D" id="1.25.40.10">
    <property type="entry name" value="Tetratricopeptide repeat domain"/>
    <property type="match status" value="1"/>
</dbReference>
<feature type="non-terminal residue" evidence="2">
    <location>
        <position position="1"/>
    </location>
</feature>
<dbReference type="Pfam" id="PF16918">
    <property type="entry name" value="PknG_TPR"/>
    <property type="match status" value="1"/>
</dbReference>
<feature type="domain" description="Protein kinase G tetratricopeptide repeat containing" evidence="1">
    <location>
        <begin position="8"/>
        <end position="55"/>
    </location>
</feature>
<gene>
    <name evidence="2" type="ORF">KDA82_39675</name>
</gene>
<evidence type="ECO:0000313" key="2">
    <source>
        <dbReference type="EMBL" id="MBR7678960.1"/>
    </source>
</evidence>
<keyword evidence="3" id="KW-1185">Reference proteome</keyword>
<dbReference type="InterPro" id="IPR031636">
    <property type="entry name" value="PknG_TPR"/>
</dbReference>
<comment type="caution">
    <text evidence="2">The sequence shown here is derived from an EMBL/GenBank/DDBJ whole genome shotgun (WGS) entry which is preliminary data.</text>
</comment>
<dbReference type="InterPro" id="IPR011990">
    <property type="entry name" value="TPR-like_helical_dom_sf"/>
</dbReference>
<reference evidence="2" key="1">
    <citation type="submission" date="2021-04" db="EMBL/GenBank/DDBJ databases">
        <title>Sequencing of actinobacteria type strains.</title>
        <authorList>
            <person name="Nguyen G.-S."/>
            <person name="Wentzel A."/>
        </authorList>
    </citation>
    <scope>NUCLEOTIDE SEQUENCE</scope>
    <source>
        <strain evidence="2">DSM 42095</strain>
    </source>
</reference>
<name>A0A8T4J697_9ACTN</name>
<dbReference type="AlphaFoldDB" id="A0A8T4J697"/>
<dbReference type="EMBL" id="JAGSMN010002067">
    <property type="protein sequence ID" value="MBR7678960.1"/>
    <property type="molecule type" value="Genomic_DNA"/>
</dbReference>
<sequence>GAGAGQLGTLLGSPLDEEGLRFGLERSYRLLARLAQSGTERIELVERANRFRPRTWV</sequence>